<dbReference type="KEGG" id="csr:Cspa_c51330"/>
<proteinExistence type="predicted"/>
<feature type="domain" description="N-acetyltransferase" evidence="1">
    <location>
        <begin position="3"/>
        <end position="165"/>
    </location>
</feature>
<evidence type="ECO:0000313" key="3">
    <source>
        <dbReference type="Proteomes" id="UP000011728"/>
    </source>
</evidence>
<protein>
    <submittedName>
        <fullName evidence="2">GCN5-related N-acetyltransferase</fullName>
    </submittedName>
</protein>
<dbReference type="GO" id="GO:0016747">
    <property type="term" value="F:acyltransferase activity, transferring groups other than amino-acyl groups"/>
    <property type="evidence" value="ECO:0007669"/>
    <property type="project" value="InterPro"/>
</dbReference>
<dbReference type="OrthoDB" id="6382410at2"/>
<evidence type="ECO:0000259" key="1">
    <source>
        <dbReference type="PROSITE" id="PS51186"/>
    </source>
</evidence>
<dbReference type="Proteomes" id="UP000011728">
    <property type="component" value="Chromosome"/>
</dbReference>
<dbReference type="PROSITE" id="PS51186">
    <property type="entry name" value="GNAT"/>
    <property type="match status" value="1"/>
</dbReference>
<gene>
    <name evidence="2" type="ORF">Cspa_c51330</name>
</gene>
<dbReference type="InterPro" id="IPR016181">
    <property type="entry name" value="Acyl_CoA_acyltransferase"/>
</dbReference>
<dbReference type="eggNOG" id="COG0454">
    <property type="taxonomic scope" value="Bacteria"/>
</dbReference>
<dbReference type="RefSeq" id="WP_015395192.1">
    <property type="nucleotide sequence ID" value="NC_020291.1"/>
</dbReference>
<keyword evidence="3" id="KW-1185">Reference proteome</keyword>
<dbReference type="CDD" id="cd04301">
    <property type="entry name" value="NAT_SF"/>
    <property type="match status" value="1"/>
</dbReference>
<accession>M1MLS9</accession>
<evidence type="ECO:0000313" key="2">
    <source>
        <dbReference type="EMBL" id="AGF58884.1"/>
    </source>
</evidence>
<sequence length="174" mass="20682">MNLCVKEIKEDKIEILLELLREKANWLIKIGKPMWNPKYLSKDEFLKKYTNCEMFIVQENKEVVGGFVLVDNDYLFWNSNENSDPAYYIHKLVIKDRYTGKGYAKDVIEWIKKYSISKCKNYLRLDCYGDREYLKQLYSECGFNLMREINIENDLNACLYELSSLSSAKMGQQF</sequence>
<keyword evidence="2" id="KW-0808">Transferase</keyword>
<dbReference type="InterPro" id="IPR000182">
    <property type="entry name" value="GNAT_dom"/>
</dbReference>
<reference evidence="2 3" key="1">
    <citation type="submission" date="2013-02" db="EMBL/GenBank/DDBJ databases">
        <title>Genome sequence of Clostridium saccharoperbutylacetonicum N1-4(HMT).</title>
        <authorList>
            <person name="Poehlein A."/>
            <person name="Daniel R."/>
        </authorList>
    </citation>
    <scope>NUCLEOTIDE SEQUENCE [LARGE SCALE GENOMIC DNA]</scope>
    <source>
        <strain evidence="3">N1-4(HMT)</strain>
    </source>
</reference>
<dbReference type="Gene3D" id="3.40.630.30">
    <property type="match status" value="1"/>
</dbReference>
<dbReference type="PATRIC" id="fig|931276.5.peg.5184"/>
<dbReference type="SUPFAM" id="SSF55729">
    <property type="entry name" value="Acyl-CoA N-acyltransferases (Nat)"/>
    <property type="match status" value="1"/>
</dbReference>
<name>M1MLS9_9CLOT</name>
<dbReference type="EMBL" id="CP004121">
    <property type="protein sequence ID" value="AGF58884.1"/>
    <property type="molecule type" value="Genomic_DNA"/>
</dbReference>
<dbReference type="AlphaFoldDB" id="M1MLS9"/>
<organism evidence="2 3">
    <name type="scientific">Clostridium saccharoperbutylacetonicum N1-4(HMT)</name>
    <dbReference type="NCBI Taxonomy" id="931276"/>
    <lineage>
        <taxon>Bacteria</taxon>
        <taxon>Bacillati</taxon>
        <taxon>Bacillota</taxon>
        <taxon>Clostridia</taxon>
        <taxon>Eubacteriales</taxon>
        <taxon>Clostridiaceae</taxon>
        <taxon>Clostridium</taxon>
    </lineage>
</organism>
<dbReference type="HOGENOM" id="CLU_013985_13_3_9"/>
<dbReference type="Pfam" id="PF00583">
    <property type="entry name" value="Acetyltransf_1"/>
    <property type="match status" value="1"/>
</dbReference>